<comment type="caution">
    <text evidence="1">The sequence shown here is derived from an EMBL/GenBank/DDBJ whole genome shotgun (WGS) entry which is preliminary data.</text>
</comment>
<accession>A0AA86YLT6</accession>
<dbReference type="EMBL" id="ABJD02000101">
    <property type="protein sequence ID" value="EDU60322.1"/>
    <property type="molecule type" value="Genomic_DNA"/>
</dbReference>
<dbReference type="AlphaFoldDB" id="A0AA86YLT6"/>
<evidence type="ECO:0000313" key="2">
    <source>
        <dbReference type="Proteomes" id="UP000004506"/>
    </source>
</evidence>
<organism evidence="1 2">
    <name type="scientific">Providencia stuartii ATCC 25827</name>
    <dbReference type="NCBI Taxonomy" id="471874"/>
    <lineage>
        <taxon>Bacteria</taxon>
        <taxon>Pseudomonadati</taxon>
        <taxon>Pseudomonadota</taxon>
        <taxon>Gammaproteobacteria</taxon>
        <taxon>Enterobacterales</taxon>
        <taxon>Morganellaceae</taxon>
        <taxon>Providencia</taxon>
    </lineage>
</organism>
<sequence length="65" mass="7762">MAYVINRHELKEINNIHQWVEEKRACWFIKSDLLLSQKGELIKVKLHTTGVKRDYSFLSDCSRQN</sequence>
<reference evidence="2" key="2">
    <citation type="submission" date="2008-04" db="EMBL/GenBank/DDBJ databases">
        <title>Draft genome sequence of Providencia stuartii(ATCC 25827).</title>
        <authorList>
            <person name="Sudarsanam P."/>
            <person name="Ley R."/>
            <person name="Guruge J."/>
            <person name="Turnbaugh P.J."/>
            <person name="Mahowald M."/>
            <person name="Liep D."/>
            <person name="Gordon J."/>
        </authorList>
    </citation>
    <scope>NUCLEOTIDE SEQUENCE [LARGE SCALE GENOMIC DNA]</scope>
    <source>
        <strain evidence="2">ATCC 25827</strain>
    </source>
</reference>
<reference evidence="1 2" key="3">
    <citation type="submission" date="2008-05" db="EMBL/GenBank/DDBJ databases">
        <authorList>
            <person name="Fulton L."/>
            <person name="Clifton S."/>
            <person name="Fulton B."/>
            <person name="Xu J."/>
            <person name="Minx P."/>
            <person name="Pepin K.H."/>
            <person name="Johnson M."/>
            <person name="Thiruvilangam P."/>
            <person name="Bhonagiri V."/>
            <person name="Nash W.E."/>
            <person name="Mardis E.R."/>
            <person name="Wilson R.K."/>
        </authorList>
    </citation>
    <scope>NUCLEOTIDE SEQUENCE [LARGE SCALE GENOMIC DNA]</scope>
    <source>
        <strain evidence="1 2">ATCC 25827</strain>
    </source>
</reference>
<protein>
    <submittedName>
        <fullName evidence="1">Uncharacterized protein</fullName>
    </submittedName>
</protein>
<evidence type="ECO:0000313" key="1">
    <source>
        <dbReference type="EMBL" id="EDU60322.1"/>
    </source>
</evidence>
<gene>
    <name evidence="1" type="ORF">PROSTU_03528</name>
</gene>
<reference evidence="2" key="1">
    <citation type="submission" date="2008-04" db="EMBL/GenBank/DDBJ databases">
        <title>Draft genome sequence of Providencia stuartii (ATCC 25827).</title>
        <authorList>
            <person name="Sudarsanam P."/>
            <person name="Ley R."/>
            <person name="Guruge J."/>
            <person name="Turnbaugh P.J."/>
            <person name="Mahowald M."/>
            <person name="Liep D."/>
            <person name="Gordon J."/>
        </authorList>
    </citation>
    <scope>NUCLEOTIDE SEQUENCE [LARGE SCALE GENOMIC DNA]</scope>
    <source>
        <strain evidence="2">ATCC 25827</strain>
    </source>
</reference>
<dbReference type="Proteomes" id="UP000004506">
    <property type="component" value="Unassembled WGS sequence"/>
</dbReference>
<proteinExistence type="predicted"/>
<name>A0AA86YLT6_PROST</name>